<proteinExistence type="predicted"/>
<dbReference type="PANTHER" id="PTHR11977:SF123">
    <property type="entry name" value="GELSOLIN"/>
    <property type="match status" value="1"/>
</dbReference>
<dbReference type="CDD" id="cd11289">
    <property type="entry name" value="gelsolin_S2_like"/>
    <property type="match status" value="1"/>
</dbReference>
<feature type="domain" description="Gelsolin-like" evidence="4">
    <location>
        <begin position="81"/>
        <end position="161"/>
    </location>
</feature>
<sequence>MISSGFFKTLLLGVCLIVVIDGANVGTQRDRSRSPVGSQSPSVKATAPQQENLPVNRQQAAHVFANAGKKAGLEIWRIENFAPVPVERSQHGKFYEGDSYIVLNTKERGGKLSWDIHFWLGEKTTQDESGSAAILAVELDDSLGGAPVQHRETQGYESDLFTSYFSSPIRYLTGGVKSGFTHVTPNQTDGIKRLYQVKGKRDARIAQVEPSAKSMNKGDCFILDTGKTIYVYYGSKSKRTERLKAVSGANQIRDQDHSGRTPVKILDESAREEEIQEFFDELGSGSAATIADETSGGDDEQFEKNIDAQVVLYKVSDASGGLKIEKVAEKPLSNSALNTNDAFILDTVSSGLFSWIGRRSTKAEKEEALKKAQEFCRTKNYPSWTRITRVIEGGEPSTFKQYFREWRDIFAKN</sequence>
<dbReference type="FunFam" id="3.40.20.10:FF:000002">
    <property type="entry name" value="Gelsolin"/>
    <property type="match status" value="1"/>
</dbReference>
<evidence type="ECO:0000313" key="5">
    <source>
        <dbReference type="EMBL" id="KAK6645485.1"/>
    </source>
</evidence>
<feature type="domain" description="Gelsolin-like" evidence="4">
    <location>
        <begin position="207"/>
        <end position="271"/>
    </location>
</feature>
<evidence type="ECO:0000313" key="6">
    <source>
        <dbReference type="Proteomes" id="UP001372834"/>
    </source>
</evidence>
<dbReference type="InterPro" id="IPR007123">
    <property type="entry name" value="Gelsolin-like_dom"/>
</dbReference>
<dbReference type="InterPro" id="IPR029006">
    <property type="entry name" value="ADF-H/Gelsolin-like_dom_sf"/>
</dbReference>
<gene>
    <name evidence="5" type="ORF">RUM43_001762</name>
</gene>
<dbReference type="Proteomes" id="UP001372834">
    <property type="component" value="Unassembled WGS sequence"/>
</dbReference>
<dbReference type="GO" id="GO:0051014">
    <property type="term" value="P:actin filament severing"/>
    <property type="evidence" value="ECO:0007669"/>
    <property type="project" value="TreeGrafter"/>
</dbReference>
<evidence type="ECO:0000256" key="3">
    <source>
        <dbReference type="SAM" id="SignalP"/>
    </source>
</evidence>
<dbReference type="GO" id="GO:0051015">
    <property type="term" value="F:actin filament binding"/>
    <property type="evidence" value="ECO:0007669"/>
    <property type="project" value="InterPro"/>
</dbReference>
<dbReference type="AlphaFoldDB" id="A0AAN8SK74"/>
<dbReference type="Pfam" id="PF00626">
    <property type="entry name" value="Gelsolin"/>
    <property type="match status" value="3"/>
</dbReference>
<feature type="compositionally biased region" description="Polar residues" evidence="2">
    <location>
        <begin position="35"/>
        <end position="52"/>
    </location>
</feature>
<dbReference type="GO" id="GO:0015629">
    <property type="term" value="C:actin cytoskeleton"/>
    <property type="evidence" value="ECO:0007669"/>
    <property type="project" value="TreeGrafter"/>
</dbReference>
<dbReference type="InterPro" id="IPR007122">
    <property type="entry name" value="Villin/Gelsolin"/>
</dbReference>
<dbReference type="GO" id="GO:0008154">
    <property type="term" value="P:actin polymerization or depolymerization"/>
    <property type="evidence" value="ECO:0007669"/>
    <property type="project" value="TreeGrafter"/>
</dbReference>
<feature type="region of interest" description="Disordered" evidence="2">
    <location>
        <begin position="27"/>
        <end position="52"/>
    </location>
</feature>
<dbReference type="CDD" id="cd11290">
    <property type="entry name" value="gelsolin_S1_like"/>
    <property type="match status" value="1"/>
</dbReference>
<dbReference type="GO" id="GO:0005546">
    <property type="term" value="F:phosphatidylinositol-4,5-bisphosphate binding"/>
    <property type="evidence" value="ECO:0007669"/>
    <property type="project" value="TreeGrafter"/>
</dbReference>
<evidence type="ECO:0000259" key="4">
    <source>
        <dbReference type="Pfam" id="PF00626"/>
    </source>
</evidence>
<protein>
    <recommendedName>
        <fullName evidence="4">Gelsolin-like domain-containing protein</fullName>
    </recommendedName>
</protein>
<evidence type="ECO:0000256" key="1">
    <source>
        <dbReference type="ARBA" id="ARBA00022737"/>
    </source>
</evidence>
<evidence type="ECO:0000256" key="2">
    <source>
        <dbReference type="SAM" id="MobiDB-lite"/>
    </source>
</evidence>
<reference evidence="5 6" key="1">
    <citation type="submission" date="2023-10" db="EMBL/GenBank/DDBJ databases">
        <title>Genomes of two closely related lineages of the louse Polyplax serrata with different host specificities.</title>
        <authorList>
            <person name="Martinu J."/>
            <person name="Tarabai H."/>
            <person name="Stefka J."/>
            <person name="Hypsa V."/>
        </authorList>
    </citation>
    <scope>NUCLEOTIDE SEQUENCE [LARGE SCALE GENOMIC DNA]</scope>
    <source>
        <strain evidence="5">HR10_N</strain>
    </source>
</reference>
<dbReference type="GO" id="GO:0005737">
    <property type="term" value="C:cytoplasm"/>
    <property type="evidence" value="ECO:0007669"/>
    <property type="project" value="TreeGrafter"/>
</dbReference>
<organism evidence="5 6">
    <name type="scientific">Polyplax serrata</name>
    <name type="common">Common mouse louse</name>
    <dbReference type="NCBI Taxonomy" id="468196"/>
    <lineage>
        <taxon>Eukaryota</taxon>
        <taxon>Metazoa</taxon>
        <taxon>Ecdysozoa</taxon>
        <taxon>Arthropoda</taxon>
        <taxon>Hexapoda</taxon>
        <taxon>Insecta</taxon>
        <taxon>Pterygota</taxon>
        <taxon>Neoptera</taxon>
        <taxon>Paraneoptera</taxon>
        <taxon>Psocodea</taxon>
        <taxon>Troctomorpha</taxon>
        <taxon>Phthiraptera</taxon>
        <taxon>Anoplura</taxon>
        <taxon>Polyplacidae</taxon>
        <taxon>Polyplax</taxon>
    </lineage>
</organism>
<accession>A0AAN8SK74</accession>
<comment type="caution">
    <text evidence="5">The sequence shown here is derived from an EMBL/GenBank/DDBJ whole genome shotgun (WGS) entry which is preliminary data.</text>
</comment>
<feature type="signal peptide" evidence="3">
    <location>
        <begin position="1"/>
        <end position="22"/>
    </location>
</feature>
<dbReference type="CDD" id="cd11292">
    <property type="entry name" value="gelsolin_S3_like"/>
    <property type="match status" value="1"/>
</dbReference>
<dbReference type="Gene3D" id="3.40.20.10">
    <property type="entry name" value="Severin"/>
    <property type="match status" value="3"/>
</dbReference>
<dbReference type="EMBL" id="JAWJWE010000001">
    <property type="protein sequence ID" value="KAK6645485.1"/>
    <property type="molecule type" value="Genomic_DNA"/>
</dbReference>
<dbReference type="GO" id="GO:0051016">
    <property type="term" value="P:barbed-end actin filament capping"/>
    <property type="evidence" value="ECO:0007669"/>
    <property type="project" value="TreeGrafter"/>
</dbReference>
<keyword evidence="3" id="KW-0732">Signal</keyword>
<dbReference type="SMART" id="SM00262">
    <property type="entry name" value="GEL"/>
    <property type="match status" value="3"/>
</dbReference>
<dbReference type="PANTHER" id="PTHR11977">
    <property type="entry name" value="VILLIN"/>
    <property type="match status" value="1"/>
</dbReference>
<keyword evidence="1" id="KW-0677">Repeat</keyword>
<dbReference type="PRINTS" id="PR00597">
    <property type="entry name" value="GELSOLIN"/>
</dbReference>
<dbReference type="SUPFAM" id="SSF55753">
    <property type="entry name" value="Actin depolymerizing proteins"/>
    <property type="match status" value="3"/>
</dbReference>
<feature type="chain" id="PRO_5042867878" description="Gelsolin-like domain-containing protein" evidence="3">
    <location>
        <begin position="23"/>
        <end position="413"/>
    </location>
</feature>
<name>A0AAN8SK74_POLSC</name>
<feature type="domain" description="Gelsolin-like" evidence="4">
    <location>
        <begin position="324"/>
        <end position="399"/>
    </location>
</feature>